<dbReference type="AlphaFoldDB" id="M3J731"/>
<dbReference type="Gene3D" id="3.80.10.10">
    <property type="entry name" value="Ribonuclease Inhibitor"/>
    <property type="match status" value="1"/>
</dbReference>
<dbReference type="SUPFAM" id="SSF52058">
    <property type="entry name" value="L domain-like"/>
    <property type="match status" value="1"/>
</dbReference>
<dbReference type="STRING" id="1245528.M3J731"/>
<accession>M3J731</accession>
<gene>
    <name evidence="1" type="ORF">G210_1631</name>
</gene>
<name>M3J731_CANMX</name>
<evidence type="ECO:0000313" key="2">
    <source>
        <dbReference type="Proteomes" id="UP000011777"/>
    </source>
</evidence>
<organism evidence="1 2">
    <name type="scientific">Candida maltosa (strain Xu316)</name>
    <name type="common">Yeast</name>
    <dbReference type="NCBI Taxonomy" id="1245528"/>
    <lineage>
        <taxon>Eukaryota</taxon>
        <taxon>Fungi</taxon>
        <taxon>Dikarya</taxon>
        <taxon>Ascomycota</taxon>
        <taxon>Saccharomycotina</taxon>
        <taxon>Pichiomycetes</taxon>
        <taxon>Debaryomycetaceae</taxon>
        <taxon>Candida/Lodderomyces clade</taxon>
        <taxon>Candida</taxon>
    </lineage>
</organism>
<protein>
    <recommendedName>
        <fullName evidence="3">F-box domain-containing protein</fullName>
    </recommendedName>
</protein>
<dbReference type="OrthoDB" id="676979at2759"/>
<sequence length="435" mass="50788">MTFDIIQNINNLPFEIVLQILQYIQPFTCQLKLLHVPVLRYYVASILSHSTKWLVLHDTLSPITDPFAMNDIDNYIPISNVRNCINTNYKNLRISPQIDGDVVHVQNVGSLIYIIAKLRIMPKNIYFDSYETFNGCRKIRQGIIDHAETVGVRMMKYSRSTFDRDAYWFNLRNLIVASADYVTSLKLSNIYLAGLEFDKLVKLRELSISGQLYHFELFFDQFGDGLQCLELVDLNVDYFYLRYLPRNLRSLTVDKIQLYGRVMNLPLYLHEFSASFELSDDYDVIDLTQLPLLKKFTILGCEELRSFKQLHLPSQIEHVNIQRCFKLIRVQDLHMYQNLTVFEWSQALLSIDIYMSKVFPDSLTKLVINGQDSRTNSELIEVFSQILPEKFNSVYGIDCFSIGDEFRLPDGLKVLSITNCRYLQVNLIGWFCHHV</sequence>
<keyword evidence="2" id="KW-1185">Reference proteome</keyword>
<evidence type="ECO:0008006" key="3">
    <source>
        <dbReference type="Google" id="ProtNLM"/>
    </source>
</evidence>
<reference evidence="1 2" key="1">
    <citation type="submission" date="2013-02" db="EMBL/GenBank/DDBJ databases">
        <title>Genome sequence of Candida maltosa Xu316, a potential industrial strain for xylitol and ethanol production.</title>
        <authorList>
            <person name="Yu J."/>
            <person name="Wang Q."/>
            <person name="Geng X."/>
            <person name="Bao W."/>
            <person name="He P."/>
            <person name="Cai J."/>
        </authorList>
    </citation>
    <scope>NUCLEOTIDE SEQUENCE [LARGE SCALE GENOMIC DNA]</scope>
    <source>
        <strain evidence="2">Xu316</strain>
    </source>
</reference>
<dbReference type="EMBL" id="AOGT01001339">
    <property type="protein sequence ID" value="EMG47888.1"/>
    <property type="molecule type" value="Genomic_DNA"/>
</dbReference>
<evidence type="ECO:0000313" key="1">
    <source>
        <dbReference type="EMBL" id="EMG47888.1"/>
    </source>
</evidence>
<proteinExistence type="predicted"/>
<dbReference type="HOGENOM" id="CLU_515790_0_0_1"/>
<dbReference type="Proteomes" id="UP000011777">
    <property type="component" value="Unassembled WGS sequence"/>
</dbReference>
<dbReference type="InterPro" id="IPR032675">
    <property type="entry name" value="LRR_dom_sf"/>
</dbReference>
<comment type="caution">
    <text evidence="1">The sequence shown here is derived from an EMBL/GenBank/DDBJ whole genome shotgun (WGS) entry which is preliminary data.</text>
</comment>